<dbReference type="InterPro" id="IPR027417">
    <property type="entry name" value="P-loop_NTPase"/>
</dbReference>
<evidence type="ECO:0000313" key="4">
    <source>
        <dbReference type="Proteomes" id="UP000537989"/>
    </source>
</evidence>
<evidence type="ECO:0000259" key="2">
    <source>
        <dbReference type="Pfam" id="PF00931"/>
    </source>
</evidence>
<accession>A0AAN6C672</accession>
<dbReference type="GO" id="GO:0043531">
    <property type="term" value="F:ADP binding"/>
    <property type="evidence" value="ECO:0007669"/>
    <property type="project" value="InterPro"/>
</dbReference>
<dbReference type="Gene3D" id="3.40.50.1580">
    <property type="entry name" value="Nucleoside phosphorylase domain"/>
    <property type="match status" value="1"/>
</dbReference>
<dbReference type="SUPFAM" id="SSF48452">
    <property type="entry name" value="TPR-like"/>
    <property type="match status" value="1"/>
</dbReference>
<protein>
    <recommendedName>
        <fullName evidence="2">NB-ARC domain-containing protein</fullName>
    </recommendedName>
</protein>
<gene>
    <name evidence="3" type="ORF">FAUST_2711</name>
</gene>
<dbReference type="InterPro" id="IPR053137">
    <property type="entry name" value="NLR-like"/>
</dbReference>
<evidence type="ECO:0000313" key="3">
    <source>
        <dbReference type="EMBL" id="KAF5243716.1"/>
    </source>
</evidence>
<sequence length="1122" mass="127765">MSHRKVVASTISDAILLCTNAFSHVLLRAISGQKVPDLAMLKEHHARFVIWAEDLRVSPESNDSPEDHPFHPHHAPDAKNVIDKPEETNDEDEYSSDSSLGIREDDNMEGELELATESHFATNKHTQFIGEIISHLYRFTSIVNEQYIDAEDQRINQWVLGEGQKLDYQLDGLKLYMPYLLDSDFPTLQPYLRDRLIHTVVHRRIRLLYQQDCSLEIDRCMDCWSNSKEQELASKHQDTPNIRPYICLFQNCNTPLRQFTTKNDWINHMSSQHAQVWVCQVKGHETYLFRNPADLEAHLQGQHADIICTDQVSFLAAKSARASSDILGALATENMSENSEKLPACPFCNLSASVFEPTSQLTTPAHCPTAEDLKETHRKVHDHISEHLKLIAHESIPPALQTPRPTSLRNFKFAIICVSYLTARAVYGLFNEYSNMDHLFQRRIDDMNSYSLAAIGRHNVVLVDMSMMGKVDVETIFSDIRRSFPCIELFMLADAYQIIPPSSNVEISFGDVIVGDTEERSLMIQQRPDLLNLDHKPGARVRSLLAKMRTPEARKMVQQRMSTNLEVFSEFQSLATTYRSTEHSKDAIQISHRKEDQTKLFHNYQPERQSNGVPEPRFHFGAIGSRRSSLALQIAERDDINFGTEKTGESLESSPHLVIQSSYESRAYWENNDERESYAATTTAAFVSAILDLWPSMSSTETSAIYDPVHHIPIPKNEHFVERKTSMKALQDKLFRDGTEQVTIYGSDGNGKTQLALWLAYWIKDNMQNYSVFWAASMSKDALEQDCRQIVKRLGDRCIGDNDPKVALQRYLNSDSSGRWILILDGASDEDLTYGQNDHSFEISKFLPDSRKGLILVTTECTEVARVGDAVVKLPYMTQEESLSLLSRSLVNNLQEFKDAIHTLREYGYIRRSAQIWLEDQDFADHHRGAIAAHLVRILAPDNMETRQLWNQYLPQILHLLMNAKHFNLHTGNLGCLVGRYLHQNGRVEESIKVFERLLMSQGDALLEDVAQKAVDLLEHVVAMRDVTLAESHPDRLESQSELAMAYQENGQHGKAAELLEHLTAVRENTDAEDSPDLLKLQHQLANAYLSTGMLDEGNKLLKHVKTVEGKLPSDEHPEQKD</sequence>
<proteinExistence type="predicted"/>
<feature type="region of interest" description="Disordered" evidence="1">
    <location>
        <begin position="58"/>
        <end position="103"/>
    </location>
</feature>
<dbReference type="InterPro" id="IPR002182">
    <property type="entry name" value="NB-ARC"/>
</dbReference>
<dbReference type="EMBL" id="JAAMOD010000056">
    <property type="protein sequence ID" value="KAF5243716.1"/>
    <property type="molecule type" value="Genomic_DNA"/>
</dbReference>
<dbReference type="Pfam" id="PF00931">
    <property type="entry name" value="NB-ARC"/>
    <property type="match status" value="1"/>
</dbReference>
<dbReference type="SUPFAM" id="SSF52540">
    <property type="entry name" value="P-loop containing nucleoside triphosphate hydrolases"/>
    <property type="match status" value="1"/>
</dbReference>
<dbReference type="Proteomes" id="UP000537989">
    <property type="component" value="Unassembled WGS sequence"/>
</dbReference>
<dbReference type="PANTHER" id="PTHR46082:SF6">
    <property type="entry name" value="AAA+ ATPASE DOMAIN-CONTAINING PROTEIN-RELATED"/>
    <property type="match status" value="1"/>
</dbReference>
<comment type="caution">
    <text evidence="3">The sequence shown here is derived from an EMBL/GenBank/DDBJ whole genome shotgun (WGS) entry which is preliminary data.</text>
</comment>
<dbReference type="PANTHER" id="PTHR46082">
    <property type="entry name" value="ATP/GTP-BINDING PROTEIN-RELATED"/>
    <property type="match status" value="1"/>
</dbReference>
<dbReference type="AlphaFoldDB" id="A0AAN6C672"/>
<reference evidence="3 4" key="1">
    <citation type="submission" date="2020-02" db="EMBL/GenBank/DDBJ databases">
        <title>Identification and distribution of gene clusters putatively required for synthesis of sphingolipid metabolism inhibitors in phylogenetically diverse species of the filamentous fungus Fusarium.</title>
        <authorList>
            <person name="Kim H.-S."/>
            <person name="Busman M."/>
            <person name="Brown D.W."/>
            <person name="Divon H."/>
            <person name="Uhlig S."/>
            <person name="Proctor R.H."/>
        </authorList>
    </citation>
    <scope>NUCLEOTIDE SEQUENCE [LARGE SCALE GENOMIC DNA]</scope>
    <source>
        <strain evidence="3 4">NRRL 2903</strain>
    </source>
</reference>
<evidence type="ECO:0000256" key="1">
    <source>
        <dbReference type="SAM" id="MobiDB-lite"/>
    </source>
</evidence>
<dbReference type="Gene3D" id="1.25.40.10">
    <property type="entry name" value="Tetratricopeptide repeat domain"/>
    <property type="match status" value="1"/>
</dbReference>
<dbReference type="GO" id="GO:0009116">
    <property type="term" value="P:nucleoside metabolic process"/>
    <property type="evidence" value="ECO:0007669"/>
    <property type="project" value="InterPro"/>
</dbReference>
<keyword evidence="4" id="KW-1185">Reference proteome</keyword>
<dbReference type="GO" id="GO:0003824">
    <property type="term" value="F:catalytic activity"/>
    <property type="evidence" value="ECO:0007669"/>
    <property type="project" value="InterPro"/>
</dbReference>
<dbReference type="InterPro" id="IPR011990">
    <property type="entry name" value="TPR-like_helical_dom_sf"/>
</dbReference>
<organism evidence="3 4">
    <name type="scientific">Fusarium austroamericanum</name>
    <dbReference type="NCBI Taxonomy" id="282268"/>
    <lineage>
        <taxon>Eukaryota</taxon>
        <taxon>Fungi</taxon>
        <taxon>Dikarya</taxon>
        <taxon>Ascomycota</taxon>
        <taxon>Pezizomycotina</taxon>
        <taxon>Sordariomycetes</taxon>
        <taxon>Hypocreomycetidae</taxon>
        <taxon>Hypocreales</taxon>
        <taxon>Nectriaceae</taxon>
        <taxon>Fusarium</taxon>
    </lineage>
</organism>
<name>A0AAN6C672_FUSAU</name>
<dbReference type="InterPro" id="IPR035994">
    <property type="entry name" value="Nucleoside_phosphorylase_sf"/>
</dbReference>
<feature type="compositionally biased region" description="Basic and acidic residues" evidence="1">
    <location>
        <begin position="65"/>
        <end position="87"/>
    </location>
</feature>
<dbReference type="Gene3D" id="3.40.50.300">
    <property type="entry name" value="P-loop containing nucleotide triphosphate hydrolases"/>
    <property type="match status" value="1"/>
</dbReference>
<feature type="domain" description="NB-ARC" evidence="2">
    <location>
        <begin position="724"/>
        <end position="890"/>
    </location>
</feature>